<evidence type="ECO:0000256" key="2">
    <source>
        <dbReference type="ARBA" id="ARBA00010157"/>
    </source>
</evidence>
<evidence type="ECO:0000256" key="6">
    <source>
        <dbReference type="ARBA" id="ARBA00023136"/>
    </source>
</evidence>
<comment type="similarity">
    <text evidence="2">Belongs to the resistance-nodulation-cell division (RND) (TC 2.A.6) family. MmpL subfamily.</text>
</comment>
<feature type="transmembrane region" description="Helical" evidence="7">
    <location>
        <begin position="273"/>
        <end position="293"/>
    </location>
</feature>
<dbReference type="Gene3D" id="1.20.1640.10">
    <property type="entry name" value="Multidrug efflux transporter AcrB transmembrane domain"/>
    <property type="match status" value="1"/>
</dbReference>
<evidence type="ECO:0000256" key="1">
    <source>
        <dbReference type="ARBA" id="ARBA00004651"/>
    </source>
</evidence>
<keyword evidence="10" id="KW-1185">Reference proteome</keyword>
<feature type="transmembrane region" description="Helical" evidence="7">
    <location>
        <begin position="72"/>
        <end position="89"/>
    </location>
</feature>
<dbReference type="PANTHER" id="PTHR33406">
    <property type="entry name" value="MEMBRANE PROTEIN MJ1562-RELATED"/>
    <property type="match status" value="1"/>
</dbReference>
<keyword evidence="5 7" id="KW-1133">Transmembrane helix</keyword>
<name>A0ABW1NHA7_9ACTN</name>
<sequence>MARGADGGSPEAGQALFGGASGMAGAGVALLALAGFLRSPLAVAAVVVTSLVARAVAATGLGALGLASPPALFAYGTAAMGATVLVHRFRERLVSGDQPDDAVRTALERTGWVIATTCAAWAVSCAALPLADGGTRGLGPALAVTAAAAALVPLTLLPALLSVLGHGPAWPSRRRRVGDPPPATARLGRAVAARPRRWTLLAAALVAALSAIGALLVPDPPPSVVVAVAGVLTALVLALVLRSLISPVYVTAGALLVAWGAGTVAVAPGWQLSVFFLTLVTNVCAALLVLSRVQETARSGRGPHACAALAVKYAGPPALAVLLLTGALTAGAYDLLSGVILAVGGTALSLVIVPGLAALLGSRAWWPDTAPSPPPTPVKIPTPH</sequence>
<feature type="transmembrane region" description="Helical" evidence="7">
    <location>
        <begin position="248"/>
        <end position="267"/>
    </location>
</feature>
<comment type="caution">
    <text evidence="9">The sequence shown here is derived from an EMBL/GenBank/DDBJ whole genome shotgun (WGS) entry which is preliminary data.</text>
</comment>
<feature type="transmembrane region" description="Helical" evidence="7">
    <location>
        <begin position="198"/>
        <end position="217"/>
    </location>
</feature>
<dbReference type="PANTHER" id="PTHR33406:SF6">
    <property type="entry name" value="MEMBRANE PROTEIN YDGH-RELATED"/>
    <property type="match status" value="1"/>
</dbReference>
<evidence type="ECO:0000259" key="8">
    <source>
        <dbReference type="Pfam" id="PF03176"/>
    </source>
</evidence>
<feature type="transmembrane region" description="Helical" evidence="7">
    <location>
        <begin position="223"/>
        <end position="241"/>
    </location>
</feature>
<evidence type="ECO:0000256" key="4">
    <source>
        <dbReference type="ARBA" id="ARBA00022692"/>
    </source>
</evidence>
<proteinExistence type="inferred from homology"/>
<protein>
    <submittedName>
        <fullName evidence="9">MMPL family transporter</fullName>
    </submittedName>
</protein>
<feature type="transmembrane region" description="Helical" evidence="7">
    <location>
        <begin position="12"/>
        <end position="34"/>
    </location>
</feature>
<dbReference type="InterPro" id="IPR050545">
    <property type="entry name" value="Mycobact_MmpL"/>
</dbReference>
<feature type="transmembrane region" description="Helical" evidence="7">
    <location>
        <begin position="142"/>
        <end position="165"/>
    </location>
</feature>
<feature type="transmembrane region" description="Helical" evidence="7">
    <location>
        <begin position="41"/>
        <end position="66"/>
    </location>
</feature>
<feature type="transmembrane region" description="Helical" evidence="7">
    <location>
        <begin position="110"/>
        <end position="130"/>
    </location>
</feature>
<feature type="transmembrane region" description="Helical" evidence="7">
    <location>
        <begin position="313"/>
        <end position="333"/>
    </location>
</feature>
<evidence type="ECO:0000256" key="3">
    <source>
        <dbReference type="ARBA" id="ARBA00022475"/>
    </source>
</evidence>
<dbReference type="SUPFAM" id="SSF82866">
    <property type="entry name" value="Multidrug efflux transporter AcrB transmembrane domain"/>
    <property type="match status" value="2"/>
</dbReference>
<dbReference type="Pfam" id="PF03176">
    <property type="entry name" value="MMPL"/>
    <property type="match status" value="1"/>
</dbReference>
<accession>A0ABW1NHA7</accession>
<comment type="subcellular location">
    <subcellularLocation>
        <location evidence="1">Cell membrane</location>
        <topology evidence="1">Multi-pass membrane protein</topology>
    </subcellularLocation>
</comment>
<feature type="transmembrane region" description="Helical" evidence="7">
    <location>
        <begin position="339"/>
        <end position="360"/>
    </location>
</feature>
<keyword evidence="4 7" id="KW-0812">Transmembrane</keyword>
<dbReference type="Proteomes" id="UP001596137">
    <property type="component" value="Unassembled WGS sequence"/>
</dbReference>
<evidence type="ECO:0000313" key="10">
    <source>
        <dbReference type="Proteomes" id="UP001596137"/>
    </source>
</evidence>
<evidence type="ECO:0000313" key="9">
    <source>
        <dbReference type="EMBL" id="MFC6082371.1"/>
    </source>
</evidence>
<feature type="domain" description="Membrane transport protein MMPL" evidence="8">
    <location>
        <begin position="22"/>
        <end position="196"/>
    </location>
</feature>
<evidence type="ECO:0000256" key="5">
    <source>
        <dbReference type="ARBA" id="ARBA00022989"/>
    </source>
</evidence>
<dbReference type="RefSeq" id="WP_380752244.1">
    <property type="nucleotide sequence ID" value="NZ_JBHSRF010000016.1"/>
</dbReference>
<dbReference type="EMBL" id="JBHSRF010000016">
    <property type="protein sequence ID" value="MFC6082371.1"/>
    <property type="molecule type" value="Genomic_DNA"/>
</dbReference>
<keyword evidence="6 7" id="KW-0472">Membrane</keyword>
<reference evidence="10" key="1">
    <citation type="journal article" date="2019" name="Int. J. Syst. Evol. Microbiol.">
        <title>The Global Catalogue of Microorganisms (GCM) 10K type strain sequencing project: providing services to taxonomists for standard genome sequencing and annotation.</title>
        <authorList>
            <consortium name="The Broad Institute Genomics Platform"/>
            <consortium name="The Broad Institute Genome Sequencing Center for Infectious Disease"/>
            <person name="Wu L."/>
            <person name="Ma J."/>
        </authorList>
    </citation>
    <scope>NUCLEOTIDE SEQUENCE [LARGE SCALE GENOMIC DNA]</scope>
    <source>
        <strain evidence="10">JCM 30346</strain>
    </source>
</reference>
<gene>
    <name evidence="9" type="ORF">ACFP1K_14490</name>
</gene>
<dbReference type="InterPro" id="IPR004869">
    <property type="entry name" value="MMPL_dom"/>
</dbReference>
<evidence type="ECO:0000256" key="7">
    <source>
        <dbReference type="SAM" id="Phobius"/>
    </source>
</evidence>
<organism evidence="9 10">
    <name type="scientific">Sphaerisporangium aureirubrum</name>
    <dbReference type="NCBI Taxonomy" id="1544736"/>
    <lineage>
        <taxon>Bacteria</taxon>
        <taxon>Bacillati</taxon>
        <taxon>Actinomycetota</taxon>
        <taxon>Actinomycetes</taxon>
        <taxon>Streptosporangiales</taxon>
        <taxon>Streptosporangiaceae</taxon>
        <taxon>Sphaerisporangium</taxon>
    </lineage>
</organism>
<keyword evidence="3" id="KW-1003">Cell membrane</keyword>